<name>A0A4C1SVA5_EUMVA</name>
<dbReference type="EMBL" id="BGZK01003881">
    <property type="protein sequence ID" value="GBP05267.1"/>
    <property type="molecule type" value="Genomic_DNA"/>
</dbReference>
<gene>
    <name evidence="1" type="ORF">EVAR_72993_1</name>
</gene>
<evidence type="ECO:0000313" key="2">
    <source>
        <dbReference type="Proteomes" id="UP000299102"/>
    </source>
</evidence>
<keyword evidence="2" id="KW-1185">Reference proteome</keyword>
<reference evidence="1 2" key="1">
    <citation type="journal article" date="2019" name="Commun. Biol.">
        <title>The bagworm genome reveals a unique fibroin gene that provides high tensile strength.</title>
        <authorList>
            <person name="Kono N."/>
            <person name="Nakamura H."/>
            <person name="Ohtoshi R."/>
            <person name="Tomita M."/>
            <person name="Numata K."/>
            <person name="Arakawa K."/>
        </authorList>
    </citation>
    <scope>NUCLEOTIDE SEQUENCE [LARGE SCALE GENOMIC DNA]</scope>
</reference>
<accession>A0A4C1SVA5</accession>
<sequence>MSISFFELKQYGPPGGRFGISELQHIDVLLSVYRGLGEPRSGNGVLKLLRREGLWLCYRIALRALPEGYNIGTMRVGSSGAVAHQQTVSRFLGAVKLMHDAHLSASSHLFGMPILWKDGASPKLLSKIPFIVNEVKAYTFSSYRHSTFEITFAHDEISSALPDGCFDNILKNSASVKF</sequence>
<comment type="caution">
    <text evidence="1">The sequence shown here is derived from an EMBL/GenBank/DDBJ whole genome shotgun (WGS) entry which is preliminary data.</text>
</comment>
<organism evidence="1 2">
    <name type="scientific">Eumeta variegata</name>
    <name type="common">Bagworm moth</name>
    <name type="synonym">Eumeta japonica</name>
    <dbReference type="NCBI Taxonomy" id="151549"/>
    <lineage>
        <taxon>Eukaryota</taxon>
        <taxon>Metazoa</taxon>
        <taxon>Ecdysozoa</taxon>
        <taxon>Arthropoda</taxon>
        <taxon>Hexapoda</taxon>
        <taxon>Insecta</taxon>
        <taxon>Pterygota</taxon>
        <taxon>Neoptera</taxon>
        <taxon>Endopterygota</taxon>
        <taxon>Lepidoptera</taxon>
        <taxon>Glossata</taxon>
        <taxon>Ditrysia</taxon>
        <taxon>Tineoidea</taxon>
        <taxon>Psychidae</taxon>
        <taxon>Oiketicinae</taxon>
        <taxon>Eumeta</taxon>
    </lineage>
</organism>
<dbReference type="AlphaFoldDB" id="A0A4C1SVA5"/>
<evidence type="ECO:0000313" key="1">
    <source>
        <dbReference type="EMBL" id="GBP05267.1"/>
    </source>
</evidence>
<proteinExistence type="predicted"/>
<protein>
    <submittedName>
        <fullName evidence="1">Uncharacterized protein</fullName>
    </submittedName>
</protein>
<dbReference type="Proteomes" id="UP000299102">
    <property type="component" value="Unassembled WGS sequence"/>
</dbReference>